<name>A0ABN7SUE8_OIKDI</name>
<dbReference type="EMBL" id="OU015566">
    <property type="protein sequence ID" value="CAG5106688.1"/>
    <property type="molecule type" value="Genomic_DNA"/>
</dbReference>
<dbReference type="InterPro" id="IPR036258">
    <property type="entry name" value="Apyrase_sf"/>
</dbReference>
<reference evidence="6 7" key="1">
    <citation type="submission" date="2021-04" db="EMBL/GenBank/DDBJ databases">
        <authorList>
            <person name="Bliznina A."/>
        </authorList>
    </citation>
    <scope>NUCLEOTIDE SEQUENCE [LARGE SCALE GENOMIC DNA]</scope>
</reference>
<dbReference type="Proteomes" id="UP001158576">
    <property type="component" value="Chromosome 1"/>
</dbReference>
<proteinExistence type="inferred from homology"/>
<evidence type="ECO:0000313" key="7">
    <source>
        <dbReference type="Proteomes" id="UP001158576"/>
    </source>
</evidence>
<keyword evidence="4" id="KW-0106">Calcium</keyword>
<comment type="similarity">
    <text evidence="5">Belongs to the apyrase family.</text>
</comment>
<dbReference type="InterPro" id="IPR009283">
    <property type="entry name" value="Apyrase"/>
</dbReference>
<dbReference type="Pfam" id="PF06079">
    <property type="entry name" value="Apyrase"/>
    <property type="match status" value="1"/>
</dbReference>
<organism evidence="6 7">
    <name type="scientific">Oikopleura dioica</name>
    <name type="common">Tunicate</name>
    <dbReference type="NCBI Taxonomy" id="34765"/>
    <lineage>
        <taxon>Eukaryota</taxon>
        <taxon>Metazoa</taxon>
        <taxon>Chordata</taxon>
        <taxon>Tunicata</taxon>
        <taxon>Appendicularia</taxon>
        <taxon>Copelata</taxon>
        <taxon>Oikopleuridae</taxon>
        <taxon>Oikopleura</taxon>
    </lineage>
</organism>
<keyword evidence="3" id="KW-0378">Hydrolase</keyword>
<evidence type="ECO:0000256" key="1">
    <source>
        <dbReference type="ARBA" id="ARBA00001913"/>
    </source>
</evidence>
<sequence length="380" mass="42954">MAGRRDVWRFDTPFITSDYRRSNRQFRALVGTLSLAGVALFLFCLLLPNASTDPSILAVRSGYNATYPLTQPVYTGHEVLFKIGIISDPDKASRSDDSYKSYMKYGYLTINQKEKSAKVSWTKPEMVKSGYSLSGRGMELSDLIVFNGDILTVDDRSGIVFKIIPTSKGHKLVPWQILSDGDGLQEKGFKAEWMTIKDNYLYVGGLGKEWADSNGNIFHRNPEWVKKISPAGEVQHLNWGANFDSLRGALGYTYPAYLLHEAGNWSPVHKKWFFLPRRTSMEPYDEVLDEQRGGNILIRANENFTGVQSTTIGESRPSRGFSAFRFIPGTDDNLIIALKTAENPETKKMKTYVTVFTVDGQIYLDDQHVEEDKYEGIDFL</sequence>
<evidence type="ECO:0000256" key="5">
    <source>
        <dbReference type="ARBA" id="ARBA00025738"/>
    </source>
</evidence>
<comment type="cofactor">
    <cofactor evidence="1">
        <name>Ca(2+)</name>
        <dbReference type="ChEBI" id="CHEBI:29108"/>
    </cofactor>
</comment>
<keyword evidence="2" id="KW-0479">Metal-binding</keyword>
<protein>
    <submittedName>
        <fullName evidence="6">Oidioi.mRNA.OKI2018_I69.chr1.g2956.t1.cds</fullName>
    </submittedName>
</protein>
<evidence type="ECO:0000256" key="2">
    <source>
        <dbReference type="ARBA" id="ARBA00022723"/>
    </source>
</evidence>
<accession>A0ABN7SUE8</accession>
<keyword evidence="7" id="KW-1185">Reference proteome</keyword>
<dbReference type="Gene3D" id="2.120.10.100">
    <property type="entry name" value="Apyrase"/>
    <property type="match status" value="1"/>
</dbReference>
<evidence type="ECO:0000256" key="3">
    <source>
        <dbReference type="ARBA" id="ARBA00022801"/>
    </source>
</evidence>
<dbReference type="PANTHER" id="PTHR13023:SF3">
    <property type="entry name" value="SOLUBLE CALCIUM-ACTIVATED NUCLEOTIDASE 1"/>
    <property type="match status" value="1"/>
</dbReference>
<dbReference type="SUPFAM" id="SSF101887">
    <property type="entry name" value="Apyrase"/>
    <property type="match status" value="1"/>
</dbReference>
<evidence type="ECO:0000313" key="6">
    <source>
        <dbReference type="EMBL" id="CAG5106688.1"/>
    </source>
</evidence>
<gene>
    <name evidence="6" type="ORF">OKIOD_LOCUS11721</name>
</gene>
<dbReference type="PANTHER" id="PTHR13023">
    <property type="entry name" value="APYRASE"/>
    <property type="match status" value="1"/>
</dbReference>
<evidence type="ECO:0000256" key="4">
    <source>
        <dbReference type="ARBA" id="ARBA00022837"/>
    </source>
</evidence>